<comment type="caution">
    <text evidence="2">The sequence shown here is derived from an EMBL/GenBank/DDBJ whole genome shotgun (WGS) entry which is preliminary data.</text>
</comment>
<evidence type="ECO:0000313" key="3">
    <source>
        <dbReference type="Proteomes" id="UP000024635"/>
    </source>
</evidence>
<dbReference type="Proteomes" id="UP000024635">
    <property type="component" value="Unassembled WGS sequence"/>
</dbReference>
<evidence type="ECO:0000256" key="1">
    <source>
        <dbReference type="SAM" id="MobiDB-lite"/>
    </source>
</evidence>
<accession>A0A016VI37</accession>
<dbReference type="AlphaFoldDB" id="A0A016VI37"/>
<gene>
    <name evidence="2" type="primary">Acey_s0009.g629</name>
    <name evidence="2" type="ORF">Y032_0009g629</name>
</gene>
<name>A0A016VI37_9BILA</name>
<organism evidence="2 3">
    <name type="scientific">Ancylostoma ceylanicum</name>
    <dbReference type="NCBI Taxonomy" id="53326"/>
    <lineage>
        <taxon>Eukaryota</taxon>
        <taxon>Metazoa</taxon>
        <taxon>Ecdysozoa</taxon>
        <taxon>Nematoda</taxon>
        <taxon>Chromadorea</taxon>
        <taxon>Rhabditida</taxon>
        <taxon>Rhabditina</taxon>
        <taxon>Rhabditomorpha</taxon>
        <taxon>Strongyloidea</taxon>
        <taxon>Ancylostomatidae</taxon>
        <taxon>Ancylostomatinae</taxon>
        <taxon>Ancylostoma</taxon>
    </lineage>
</organism>
<evidence type="ECO:0000313" key="2">
    <source>
        <dbReference type="EMBL" id="EYC27289.1"/>
    </source>
</evidence>
<sequence>MSSITNPYLRHSRDKSRDEAQFKRHDTCASIPEVGGVLARACALGAPAAALCARAAASASLICLRLSRFQPVSMG</sequence>
<proteinExistence type="predicted"/>
<dbReference type="EMBL" id="JARK01001345">
    <property type="protein sequence ID" value="EYC27289.1"/>
    <property type="molecule type" value="Genomic_DNA"/>
</dbReference>
<keyword evidence="3" id="KW-1185">Reference proteome</keyword>
<feature type="region of interest" description="Disordered" evidence="1">
    <location>
        <begin position="1"/>
        <end position="22"/>
    </location>
</feature>
<reference evidence="3" key="1">
    <citation type="journal article" date="2015" name="Nat. Genet.">
        <title>The genome and transcriptome of the zoonotic hookworm Ancylostoma ceylanicum identify infection-specific gene families.</title>
        <authorList>
            <person name="Schwarz E.M."/>
            <person name="Hu Y."/>
            <person name="Antoshechkin I."/>
            <person name="Miller M.M."/>
            <person name="Sternberg P.W."/>
            <person name="Aroian R.V."/>
        </authorList>
    </citation>
    <scope>NUCLEOTIDE SEQUENCE</scope>
    <source>
        <strain evidence="3">HY135</strain>
    </source>
</reference>
<protein>
    <submittedName>
        <fullName evidence="2">Uncharacterized protein</fullName>
    </submittedName>
</protein>